<proteinExistence type="predicted"/>
<dbReference type="AlphaFoldDB" id="A0A1L3ZTA8"/>
<dbReference type="EMBL" id="CP018221">
    <property type="protein sequence ID" value="API58857.1"/>
    <property type="molecule type" value="Genomic_DNA"/>
</dbReference>
<dbReference type="KEGG" id="sphj:BSL82_05650"/>
<dbReference type="OrthoDB" id="7770576at2"/>
<keyword evidence="2" id="KW-1185">Reference proteome</keyword>
<dbReference type="Proteomes" id="UP000182063">
    <property type="component" value="Chromosome"/>
</dbReference>
<name>A0A1L3ZTA8_9SPHN</name>
<gene>
    <name evidence="1" type="ORF">BSL82_05650</name>
</gene>
<protein>
    <submittedName>
        <fullName evidence="1">Uncharacterized protein</fullName>
    </submittedName>
</protein>
<evidence type="ECO:0000313" key="1">
    <source>
        <dbReference type="EMBL" id="API58857.1"/>
    </source>
</evidence>
<accession>A0A1L3ZTA8</accession>
<dbReference type="STRING" id="1921510.BSL82_05650"/>
<sequence>MSRDLGTALSREVVKPSLNPFFAVELALDDPIRAWTGIGELSFGGHTWLGTGALGTVSGIGEDADGAATGVSVTLSGIDPSFEADLMEQDYRGKGFSLYVGALDEAFKTVAAGPKLLWKGRVDSVEVQDGDTLAITITAESRMRDQGRPRIRRYTDQEQRRRFPGDRFFEYLTQMVEVSILWGKA</sequence>
<organism evidence="1 2">
    <name type="scientific">Tardibacter chloracetimidivorans</name>
    <dbReference type="NCBI Taxonomy" id="1921510"/>
    <lineage>
        <taxon>Bacteria</taxon>
        <taxon>Pseudomonadati</taxon>
        <taxon>Pseudomonadota</taxon>
        <taxon>Alphaproteobacteria</taxon>
        <taxon>Sphingomonadales</taxon>
        <taxon>Sphingomonadaceae</taxon>
        <taxon>Tardibacter</taxon>
    </lineage>
</organism>
<evidence type="ECO:0000313" key="2">
    <source>
        <dbReference type="Proteomes" id="UP000182063"/>
    </source>
</evidence>
<reference evidence="2" key="1">
    <citation type="submission" date="2016-11" db="EMBL/GenBank/DDBJ databases">
        <title>Complete Genome Sequence of alachlor-degrading Sphingomonas sp. strain JJ-A5.</title>
        <authorList>
            <person name="Lee H."/>
            <person name="Ka J.-O."/>
        </authorList>
    </citation>
    <scope>NUCLEOTIDE SEQUENCE [LARGE SCALE GENOMIC DNA]</scope>
    <source>
        <strain evidence="2">JJ-A5</strain>
    </source>
</reference>
<dbReference type="RefSeq" id="WP_072596410.1">
    <property type="nucleotide sequence ID" value="NZ_CP018221.1"/>
</dbReference>